<dbReference type="AlphaFoldDB" id="A0A6C1CDR0"/>
<dbReference type="NCBIfam" id="NF038083">
    <property type="entry name" value="CU044_5270_fam"/>
    <property type="match status" value="1"/>
</dbReference>
<dbReference type="Proteomes" id="UP000298111">
    <property type="component" value="Unassembled WGS sequence"/>
</dbReference>
<name>A0A6C1CDR0_9ACTN</name>
<evidence type="ECO:0000313" key="1">
    <source>
        <dbReference type="EMBL" id="TGG86598.1"/>
    </source>
</evidence>
<gene>
    <name evidence="1" type="ORF">D8771_08415</name>
</gene>
<dbReference type="InterPro" id="IPR047789">
    <property type="entry name" value="CU044_5270-like"/>
</dbReference>
<sequence length="344" mass="36714">MTADLAEMLPAPAERDLPPAAHRYHKDRLMRFIDHDGDTGTAPAADPAPARTRRLPLRRSTLWLPAAALALAGALTVGLVTGGNGDDGSGPARAGHGAAGALLDRIANAAAEKDVAPVRDGQLVYVKSLTAGAEGRPDGTFEPGELHEREVWMSQRRGPVEKLGLIHEDGAWAPLTEMVPPGSPGVREGVDRPTYRWLATLPTDPDALLRKLDGLAEPGEGQERDQAVFELIGRLLGETVMPPETASALYRAAARIPGVTRTEDAVDAAGRHGIAVTRVDKKAATATSWIFDKRSLAYLGELSRLSKDTKAGKKGTVLEETAVLRRGVVDGYRQRPDGDRTRHG</sequence>
<evidence type="ECO:0000313" key="2">
    <source>
        <dbReference type="Proteomes" id="UP000298111"/>
    </source>
</evidence>
<dbReference type="EMBL" id="RCIY01000040">
    <property type="protein sequence ID" value="TGG86598.1"/>
    <property type="molecule type" value="Genomic_DNA"/>
</dbReference>
<protein>
    <submittedName>
        <fullName evidence="1">Uncharacterized protein</fullName>
    </submittedName>
</protein>
<accession>A0A6C1CDR0</accession>
<proteinExistence type="predicted"/>
<reference evidence="1 2" key="1">
    <citation type="submission" date="2018-10" db="EMBL/GenBank/DDBJ databases">
        <title>Isolation of pseudouridimycin from Streptomyces albus DSM 40763.</title>
        <authorList>
            <person name="Rosenqvist P."/>
            <person name="Metsae-Ketelae M."/>
            <person name="Virta P."/>
        </authorList>
    </citation>
    <scope>NUCLEOTIDE SEQUENCE [LARGE SCALE GENOMIC DNA]</scope>
    <source>
        <strain evidence="1 2">DSM 40763</strain>
    </source>
</reference>
<comment type="caution">
    <text evidence="1">The sequence shown here is derived from an EMBL/GenBank/DDBJ whole genome shotgun (WGS) entry which is preliminary data.</text>
</comment>
<organism evidence="1 2">
    <name type="scientific">Streptomyces albus</name>
    <dbReference type="NCBI Taxonomy" id="1888"/>
    <lineage>
        <taxon>Bacteria</taxon>
        <taxon>Bacillati</taxon>
        <taxon>Actinomycetota</taxon>
        <taxon>Actinomycetes</taxon>
        <taxon>Kitasatosporales</taxon>
        <taxon>Streptomycetaceae</taxon>
        <taxon>Streptomyces</taxon>
    </lineage>
</organism>